<dbReference type="OrthoDB" id="929868at2"/>
<dbReference type="Gene3D" id="2.60.120.560">
    <property type="entry name" value="Exo-inulinase, domain 1"/>
    <property type="match status" value="1"/>
</dbReference>
<evidence type="ECO:0000313" key="3">
    <source>
        <dbReference type="Proteomes" id="UP000198901"/>
    </source>
</evidence>
<protein>
    <recommendedName>
        <fullName evidence="1">3-keto-alpha-glucoside-1,2-lyase/3-keto-2-hydroxy-glucal hydratase domain-containing protein</fullName>
    </recommendedName>
</protein>
<gene>
    <name evidence="2" type="ORF">SAMN04488090_0562</name>
</gene>
<dbReference type="EMBL" id="FNGS01000001">
    <property type="protein sequence ID" value="SDL26932.1"/>
    <property type="molecule type" value="Genomic_DNA"/>
</dbReference>
<sequence length="199" mass="22630">MRNYIALLLLALPPLVLFDGKSFSGWEGDTAHTWRIEEQSITGGSLTETVPHNYFLATDKTFGNFILRLRFKLKGTGFVNAGIQFRSQRTVKPDYEMTGYQADLGKGYWGSLYDESRRNKTLAAPDTALISRILHPDDWNDYEIRCEGPRIRIRLNGHETVDYTETDPSIPRNGRIALQIHGGGKAQVWYKDLVLEPLP</sequence>
<reference evidence="2 3" key="1">
    <citation type="submission" date="2016-10" db="EMBL/GenBank/DDBJ databases">
        <authorList>
            <person name="de Groot N.N."/>
        </authorList>
    </citation>
    <scope>NUCLEOTIDE SEQUENCE [LARGE SCALE GENOMIC DNA]</scope>
    <source>
        <strain evidence="2 3">DSM 21668</strain>
    </source>
</reference>
<evidence type="ECO:0000259" key="1">
    <source>
        <dbReference type="Pfam" id="PF06439"/>
    </source>
</evidence>
<feature type="domain" description="3-keto-alpha-glucoside-1,2-lyase/3-keto-2-hydroxy-glucal hydratase" evidence="1">
    <location>
        <begin position="16"/>
        <end position="194"/>
    </location>
</feature>
<dbReference type="Proteomes" id="UP000198901">
    <property type="component" value="Unassembled WGS sequence"/>
</dbReference>
<dbReference type="STRING" id="563176.SAMN04488090_0562"/>
<proteinExistence type="predicted"/>
<dbReference type="AlphaFoldDB" id="A0A1G9IP47"/>
<dbReference type="Pfam" id="PF06439">
    <property type="entry name" value="3keto-disac_hyd"/>
    <property type="match status" value="1"/>
</dbReference>
<dbReference type="GO" id="GO:0016787">
    <property type="term" value="F:hydrolase activity"/>
    <property type="evidence" value="ECO:0007669"/>
    <property type="project" value="InterPro"/>
</dbReference>
<accession>A0A1G9IP47</accession>
<evidence type="ECO:0000313" key="2">
    <source>
        <dbReference type="EMBL" id="SDL26932.1"/>
    </source>
</evidence>
<organism evidence="2 3">
    <name type="scientific">Siphonobacter aquaeclarae</name>
    <dbReference type="NCBI Taxonomy" id="563176"/>
    <lineage>
        <taxon>Bacteria</taxon>
        <taxon>Pseudomonadati</taxon>
        <taxon>Bacteroidota</taxon>
        <taxon>Cytophagia</taxon>
        <taxon>Cytophagales</taxon>
        <taxon>Cytophagaceae</taxon>
        <taxon>Siphonobacter</taxon>
    </lineage>
</organism>
<name>A0A1G9IP47_9BACT</name>
<keyword evidence="3" id="KW-1185">Reference proteome</keyword>
<dbReference type="InterPro" id="IPR010496">
    <property type="entry name" value="AL/BT2_dom"/>
</dbReference>
<dbReference type="RefSeq" id="WP_093197414.1">
    <property type="nucleotide sequence ID" value="NZ_FNGS01000001.1"/>
</dbReference>